<keyword evidence="3" id="KW-1185">Reference proteome</keyword>
<gene>
    <name evidence="2" type="ORF">PCON_01077</name>
</gene>
<evidence type="ECO:0000313" key="2">
    <source>
        <dbReference type="EMBL" id="CCX33396.1"/>
    </source>
</evidence>
<protein>
    <submittedName>
        <fullName evidence="2">Uncharacterized protein</fullName>
    </submittedName>
</protein>
<dbReference type="EMBL" id="HF936056">
    <property type="protein sequence ID" value="CCX33396.1"/>
    <property type="molecule type" value="Genomic_DNA"/>
</dbReference>
<organism evidence="2 3">
    <name type="scientific">Pyronema omphalodes (strain CBS 100304)</name>
    <name type="common">Pyronema confluens</name>
    <dbReference type="NCBI Taxonomy" id="1076935"/>
    <lineage>
        <taxon>Eukaryota</taxon>
        <taxon>Fungi</taxon>
        <taxon>Dikarya</taxon>
        <taxon>Ascomycota</taxon>
        <taxon>Pezizomycotina</taxon>
        <taxon>Pezizomycetes</taxon>
        <taxon>Pezizales</taxon>
        <taxon>Pyronemataceae</taxon>
        <taxon>Pyronema</taxon>
    </lineage>
</organism>
<accession>U4LW93</accession>
<feature type="region of interest" description="Disordered" evidence="1">
    <location>
        <begin position="1"/>
        <end position="22"/>
    </location>
</feature>
<proteinExistence type="predicted"/>
<reference evidence="2 3" key="1">
    <citation type="journal article" date="2013" name="PLoS Genet.">
        <title>The genome and development-dependent transcriptomes of Pyronema confluens: a window into fungal evolution.</title>
        <authorList>
            <person name="Traeger S."/>
            <person name="Altegoer F."/>
            <person name="Freitag M."/>
            <person name="Gabaldon T."/>
            <person name="Kempken F."/>
            <person name="Kumar A."/>
            <person name="Marcet-Houben M."/>
            <person name="Poggeler S."/>
            <person name="Stajich J.E."/>
            <person name="Nowrousian M."/>
        </authorList>
    </citation>
    <scope>NUCLEOTIDE SEQUENCE [LARGE SCALE GENOMIC DNA]</scope>
    <source>
        <strain evidence="3">CBS 100304</strain>
        <tissue evidence="2">Vegetative mycelium</tissue>
    </source>
</reference>
<sequence length="133" mass="14736">MLNNDKQSITRDGPTRNPAELRTQHRRLDAIRNGPNGHLPAACISGEKSYLSYIWSTVPGTVYGCYIVLPLESEDLDGTLKILRNIIKRRLRGVQLDVNRLIVSGTSSAAFGQTLKHGQTLASEDRAYKACKL</sequence>
<dbReference type="AlphaFoldDB" id="U4LW93"/>
<evidence type="ECO:0000256" key="1">
    <source>
        <dbReference type="SAM" id="MobiDB-lite"/>
    </source>
</evidence>
<evidence type="ECO:0000313" key="3">
    <source>
        <dbReference type="Proteomes" id="UP000018144"/>
    </source>
</evidence>
<dbReference type="Proteomes" id="UP000018144">
    <property type="component" value="Unassembled WGS sequence"/>
</dbReference>
<name>U4LW93_PYROM</name>